<organism evidence="1">
    <name type="scientific">Lamprotornis superbus</name>
    <dbReference type="NCBI Taxonomy" id="245042"/>
    <lineage>
        <taxon>Eukaryota</taxon>
        <taxon>Metazoa</taxon>
        <taxon>Chordata</taxon>
        <taxon>Craniata</taxon>
        <taxon>Vertebrata</taxon>
        <taxon>Euteleostomi</taxon>
        <taxon>Archelosauria</taxon>
        <taxon>Archosauria</taxon>
        <taxon>Dinosauria</taxon>
        <taxon>Saurischia</taxon>
        <taxon>Theropoda</taxon>
        <taxon>Coelurosauria</taxon>
        <taxon>Aves</taxon>
        <taxon>Neognathae</taxon>
        <taxon>Neoaves</taxon>
        <taxon>Telluraves</taxon>
        <taxon>Australaves</taxon>
        <taxon>Passeriformes</taxon>
        <taxon>Sturnidae</taxon>
        <taxon>Lamprotornis</taxon>
    </lineage>
</organism>
<dbReference type="PANTHER" id="PTHR12219:SF17">
    <property type="entry name" value="WD REPEAT-CONTAINING PROTEIN 93"/>
    <property type="match status" value="1"/>
</dbReference>
<dbReference type="InterPro" id="IPR006885">
    <property type="entry name" value="NADH_UbQ_FeS_4_mit-like"/>
</dbReference>
<evidence type="ECO:0000313" key="1">
    <source>
        <dbReference type="EMBL" id="KAG0135633.1"/>
    </source>
</evidence>
<accession>A0A835P5A0</accession>
<keyword evidence="3" id="KW-1185">Reference proteome</keyword>
<dbReference type="EMBL" id="JADDUC020000013">
    <property type="protein sequence ID" value="KAI1235173.1"/>
    <property type="molecule type" value="Genomic_DNA"/>
</dbReference>
<dbReference type="SUPFAM" id="SSF69322">
    <property type="entry name" value="Tricorn protease domain 2"/>
    <property type="match status" value="1"/>
</dbReference>
<dbReference type="InterPro" id="IPR015943">
    <property type="entry name" value="WD40/YVTN_repeat-like_dom_sf"/>
</dbReference>
<name>A0A835P5A0_9PASS</name>
<dbReference type="EMBL" id="JADDUC010000003">
    <property type="protein sequence ID" value="KAG0135633.1"/>
    <property type="molecule type" value="Genomic_DNA"/>
</dbReference>
<dbReference type="Gene3D" id="2.130.10.10">
    <property type="entry name" value="YVTN repeat-like/Quinoprotein amine dehydrogenase"/>
    <property type="match status" value="1"/>
</dbReference>
<reference evidence="1" key="1">
    <citation type="submission" date="2020-10" db="EMBL/GenBank/DDBJ databases">
        <title>Feather gene expression reveals the developmental basis of iridescence in African starlings.</title>
        <authorList>
            <person name="Rubenstein D.R."/>
        </authorList>
    </citation>
    <scope>NUCLEOTIDE SEQUENCE</scope>
    <source>
        <strain evidence="1">SS15</strain>
        <tissue evidence="1">Liver</tissue>
    </source>
</reference>
<feature type="non-terminal residue" evidence="1">
    <location>
        <position position="1"/>
    </location>
</feature>
<dbReference type="GO" id="GO:0022900">
    <property type="term" value="P:electron transport chain"/>
    <property type="evidence" value="ECO:0007669"/>
    <property type="project" value="InterPro"/>
</dbReference>
<sequence>GDSCIRGAFCLWKGRTMALNTRKHPLRIPPPSEKDWQKEDEEDFFLLDPDRKRDVLPQPFRMINKLVMQVFESAMEIIERREMLREAQKLKVQPKKCFPTAEFQVTGRANCLAVSGKHIFVGLSMGLSAFNMCDFKDVCAWNAAKTEICAIHASDLGNECHVLLAVDEMGLAWLFCFHRESFLLIKILNEVEDISQRSTCVEVVLSRGDSTKAWLEIYQLPKDSWLTEMEKMAEAAEELACSERRSSCSSEEAFDSHEQVKTHQCSTQHSSQVDTFLLQELPVSAIQADVELDPPVLLLTVRPPKPITGTSFKGPLDALKEVDDGSMLGLGYNHLIKDSQWELQEAIFCSTYQEYLEAEGVTKEEIPRYATFHFLLPSRILVGPEMEVQPDIPVGIGVHWDGNHNFCLYLLNHSLKANSDLKPDVVWPCAAPIACSAVSSCSRYLALAGEDATITIWDKHLGYPLSVTAILEERFIRSIHFLCDSAAASDETCDTDPVCSVYPIIQLLVLCTDSSFYLVKASRAGKSSITLLADRPENPNLTVSAVMPVLAFPSAVLIFSWDGSVSLMNTDTSQTVYCFCTPPSHAVAPPWQPVFTVDSVNCCLLLRGVEHQQADELVQSKATHSTIFLFDFNSYPLKEAFPKKPDLLLKPLQELQWIERYSNHVLGQDNYELADSMRKENNEQLQEADEEPLKLEDELMDREGCEGGRGAQLHREALKQHHSSTDRFLPSRAEMVFLREKEDEAVDLVQYSCVVSHGEPGSAGLDARFCKSRTIGWDEKQATFSRPRYRMRLAELSSLPSFSKSGHHICSISTSNGIGGHISLYLQQVEKHLTKSEEERWRDDTGICYLTPGLHGPKALALAMISSGNGAFSNPSGDLQKQNSCHGLSSHSCGGSTLGSARPAPGSSLCLHRAMCDWESRCRACPPPERALQLLLRWKILTICCACGDGPGTTTVLLGTTDCMVHNADVSQGSTEKSHISRKKLRVKSCKNYLKGIFAAKKLLMSPGYPLVPELT</sequence>
<dbReference type="Pfam" id="PF21030">
    <property type="entry name" value="WDR93"/>
    <property type="match status" value="1"/>
</dbReference>
<dbReference type="OrthoDB" id="547231at2759"/>
<dbReference type="AlphaFoldDB" id="A0A835P5A0"/>
<evidence type="ECO:0000313" key="3">
    <source>
        <dbReference type="Proteomes" id="UP000618051"/>
    </source>
</evidence>
<dbReference type="InterPro" id="IPR049547">
    <property type="entry name" value="WDR93_beta-prop"/>
</dbReference>
<comment type="caution">
    <text evidence="1">The sequence shown here is derived from an EMBL/GenBank/DDBJ whole genome shotgun (WGS) entry which is preliminary data.</text>
</comment>
<dbReference type="Proteomes" id="UP000618051">
    <property type="component" value="Unassembled WGS sequence"/>
</dbReference>
<reference evidence="2 3" key="2">
    <citation type="journal article" date="2021" name="J. Hered.">
        <title>Feather Gene Expression Elucidates the Developmental Basis of Plumage Iridescence in African Starlings.</title>
        <authorList>
            <person name="Rubenstein D.R."/>
            <person name="Corvelo A."/>
            <person name="MacManes M.D."/>
            <person name="Maia R."/>
            <person name="Narzisi G."/>
            <person name="Rousaki A."/>
            <person name="Vandenabeele P."/>
            <person name="Shawkey M.D."/>
            <person name="Solomon J."/>
        </authorList>
    </citation>
    <scope>NUCLEOTIDE SEQUENCE [LARGE SCALE GENOMIC DNA]</scope>
    <source>
        <strain evidence="2">SS15</strain>
    </source>
</reference>
<proteinExistence type="predicted"/>
<reference evidence="2" key="3">
    <citation type="submission" date="2022-01" db="EMBL/GenBank/DDBJ databases">
        <authorList>
            <person name="Rubenstein D.R."/>
        </authorList>
    </citation>
    <scope>NUCLEOTIDE SEQUENCE</scope>
    <source>
        <strain evidence="2">SS15</strain>
        <tissue evidence="2">Liver</tissue>
    </source>
</reference>
<dbReference type="PANTHER" id="PTHR12219">
    <property type="entry name" value="NADH-UBIQUINONE OXIDOREDUCTASE"/>
    <property type="match status" value="1"/>
</dbReference>
<evidence type="ECO:0000313" key="2">
    <source>
        <dbReference type="EMBL" id="KAI1235173.1"/>
    </source>
</evidence>
<protein>
    <submittedName>
        <fullName evidence="1">WD repeat-containing protein 93</fullName>
    </submittedName>
</protein>
<gene>
    <name evidence="2" type="ORF">IHE44_0002808</name>
    <name evidence="1" type="ORF">IHE44_005177</name>
</gene>